<evidence type="ECO:0008006" key="4">
    <source>
        <dbReference type="Google" id="ProtNLM"/>
    </source>
</evidence>
<feature type="region of interest" description="Disordered" evidence="1">
    <location>
        <begin position="43"/>
        <end position="65"/>
    </location>
</feature>
<proteinExistence type="predicted"/>
<name>A0A9P7SWG8_9HYPO</name>
<feature type="compositionally biased region" description="Polar residues" evidence="1">
    <location>
        <begin position="46"/>
        <end position="65"/>
    </location>
</feature>
<dbReference type="PANTHER" id="PTHR47843">
    <property type="entry name" value="BTB DOMAIN-CONTAINING PROTEIN-RELATED"/>
    <property type="match status" value="1"/>
</dbReference>
<dbReference type="OrthoDB" id="9997739at2759"/>
<dbReference type="Proteomes" id="UP000748025">
    <property type="component" value="Unassembled WGS sequence"/>
</dbReference>
<reference evidence="2" key="1">
    <citation type="journal article" date="2020" name="bioRxiv">
        <title>Whole genome comparisons of ergot fungi reveals the divergence and evolution of species within the genus Claviceps are the result of varying mechanisms driving genome evolution and host range expansion.</title>
        <authorList>
            <person name="Wyka S.A."/>
            <person name="Mondo S.J."/>
            <person name="Liu M."/>
            <person name="Dettman J."/>
            <person name="Nalam V."/>
            <person name="Broders K.D."/>
        </authorList>
    </citation>
    <scope>NUCLEOTIDE SEQUENCE</scope>
    <source>
        <strain evidence="2">CCC 602</strain>
    </source>
</reference>
<organism evidence="2 3">
    <name type="scientific">Claviceps pusilla</name>
    <dbReference type="NCBI Taxonomy" id="123648"/>
    <lineage>
        <taxon>Eukaryota</taxon>
        <taxon>Fungi</taxon>
        <taxon>Dikarya</taxon>
        <taxon>Ascomycota</taxon>
        <taxon>Pezizomycotina</taxon>
        <taxon>Sordariomycetes</taxon>
        <taxon>Hypocreomycetidae</taxon>
        <taxon>Hypocreales</taxon>
        <taxon>Clavicipitaceae</taxon>
        <taxon>Claviceps</taxon>
    </lineage>
</organism>
<dbReference type="Gene3D" id="3.30.710.10">
    <property type="entry name" value="Potassium Channel Kv1.1, Chain A"/>
    <property type="match status" value="1"/>
</dbReference>
<gene>
    <name evidence="2" type="ORF">E4U43_005248</name>
</gene>
<sequence>MINGKFAECREGCVVLEDDDARTVAAFAEFLYKGDYRLPSHILPQDSHTNAQSNRANKANASHQQEWSRPTNEHWIRFSQNTAYGYDRRTIPSEPIILNAMSLDTDYSEYFIAHAKVFVFADYYGVEDLMDLAMQKLHGALCGFRLSRERLDDVLALVRFCYERPAPDKLKRMVASYAAGVVDSAVPADCFKEVLKDMEDFAADVAWFMVCRLKGSGEC</sequence>
<comment type="caution">
    <text evidence="2">The sequence shown here is derived from an EMBL/GenBank/DDBJ whole genome shotgun (WGS) entry which is preliminary data.</text>
</comment>
<evidence type="ECO:0000256" key="1">
    <source>
        <dbReference type="SAM" id="MobiDB-lite"/>
    </source>
</evidence>
<dbReference type="AlphaFoldDB" id="A0A9P7SWG8"/>
<evidence type="ECO:0000313" key="3">
    <source>
        <dbReference type="Proteomes" id="UP000748025"/>
    </source>
</evidence>
<accession>A0A9P7SWG8</accession>
<keyword evidence="3" id="KW-1185">Reference proteome</keyword>
<evidence type="ECO:0000313" key="2">
    <source>
        <dbReference type="EMBL" id="KAG5987075.1"/>
    </source>
</evidence>
<protein>
    <recommendedName>
        <fullName evidence="4">BTB domain-containing protein</fullName>
    </recommendedName>
</protein>
<dbReference type="InterPro" id="IPR011333">
    <property type="entry name" value="SKP1/BTB/POZ_sf"/>
</dbReference>
<dbReference type="EMBL" id="SRPW01003420">
    <property type="protein sequence ID" value="KAG5987075.1"/>
    <property type="molecule type" value="Genomic_DNA"/>
</dbReference>